<name>A0AAV1SZV4_9STRA</name>
<evidence type="ECO:0000313" key="5">
    <source>
        <dbReference type="Proteomes" id="UP001162060"/>
    </source>
</evidence>
<dbReference type="Proteomes" id="UP001162060">
    <property type="component" value="Unassembled WGS sequence"/>
</dbReference>
<evidence type="ECO:0000256" key="1">
    <source>
        <dbReference type="SAM" id="MobiDB-lite"/>
    </source>
</evidence>
<dbReference type="InterPro" id="IPR010996">
    <property type="entry name" value="HHH_MUS81"/>
</dbReference>
<evidence type="ECO:0000313" key="3">
    <source>
        <dbReference type="EMBL" id="CAK7891185.1"/>
    </source>
</evidence>
<dbReference type="InterPro" id="IPR027421">
    <property type="entry name" value="DNA_pol_lamdba_lyase_dom_sf"/>
</dbReference>
<evidence type="ECO:0000313" key="4">
    <source>
        <dbReference type="EMBL" id="CAK7941663.1"/>
    </source>
</evidence>
<gene>
    <name evidence="3" type="ORF">PM001_LOCUS132</name>
    <name evidence="4" type="ORF">PM001_LOCUS26813</name>
</gene>
<dbReference type="AlphaFoldDB" id="A0AAV1SZV4"/>
<evidence type="ECO:0000259" key="2">
    <source>
        <dbReference type="Pfam" id="PF14716"/>
    </source>
</evidence>
<accession>A0AAV1SZV4</accession>
<feature type="region of interest" description="Disordered" evidence="1">
    <location>
        <begin position="60"/>
        <end position="152"/>
    </location>
</feature>
<dbReference type="Gene3D" id="1.10.150.110">
    <property type="entry name" value="DNA polymerase beta, N-terminal domain-like"/>
    <property type="match status" value="1"/>
</dbReference>
<feature type="compositionally biased region" description="Polar residues" evidence="1">
    <location>
        <begin position="112"/>
        <end position="121"/>
    </location>
</feature>
<feature type="domain" description="Crossover junction endonuclease MUS81-like HHH" evidence="2">
    <location>
        <begin position="152"/>
        <end position="221"/>
    </location>
</feature>
<organism evidence="3 5">
    <name type="scientific">Peronospora matthiolae</name>
    <dbReference type="NCBI Taxonomy" id="2874970"/>
    <lineage>
        <taxon>Eukaryota</taxon>
        <taxon>Sar</taxon>
        <taxon>Stramenopiles</taxon>
        <taxon>Oomycota</taxon>
        <taxon>Peronosporomycetes</taxon>
        <taxon>Peronosporales</taxon>
        <taxon>Peronosporaceae</taxon>
        <taxon>Peronospora</taxon>
    </lineage>
</organism>
<dbReference type="EMBL" id="CAKLBY020000003">
    <property type="protein sequence ID" value="CAK7891185.1"/>
    <property type="molecule type" value="Genomic_DNA"/>
</dbReference>
<sequence length="240" mass="26399">MRADAAISELLMKCDEESVQLPENPWQALREVIAALRSTQDQALGYLQLPKALDQLKRNVDRREEAKGADSAAVATSSRKGRRQERTLVQDPSEDKQLQASTIDRNDGDPRSSGQSRQPNAMSPVASSKKKKREARKSRIQEEVEATPASRMENQALVDQLVQLGEFEMHHGHAQRGVSRMRAAKAIRDCKMVISSGAQARQLGSVGTALATKIDQLLNEGLEAALGEYEGDDKALPETK</sequence>
<feature type="compositionally biased region" description="Basic and acidic residues" evidence="1">
    <location>
        <begin position="84"/>
        <end position="97"/>
    </location>
</feature>
<comment type="caution">
    <text evidence="3">The sequence shown here is derived from an EMBL/GenBank/DDBJ whole genome shotgun (WGS) entry which is preliminary data.</text>
</comment>
<reference evidence="3" key="1">
    <citation type="submission" date="2024-01" db="EMBL/GenBank/DDBJ databases">
        <authorList>
            <person name="Webb A."/>
        </authorList>
    </citation>
    <scope>NUCLEOTIDE SEQUENCE</scope>
    <source>
        <strain evidence="3">Pm1</strain>
    </source>
</reference>
<dbReference type="Pfam" id="PF14716">
    <property type="entry name" value="HHH_8"/>
    <property type="match status" value="1"/>
</dbReference>
<proteinExistence type="predicted"/>
<dbReference type="EMBL" id="CAKLBY020000264">
    <property type="protein sequence ID" value="CAK7941663.1"/>
    <property type="molecule type" value="Genomic_DNA"/>
</dbReference>
<protein>
    <recommendedName>
        <fullName evidence="2">Crossover junction endonuclease MUS81-like HHH domain-containing protein</fullName>
    </recommendedName>
</protein>
<dbReference type="SUPFAM" id="SSF47802">
    <property type="entry name" value="DNA polymerase beta, N-terminal domain-like"/>
    <property type="match status" value="1"/>
</dbReference>